<evidence type="ECO:0000256" key="5">
    <source>
        <dbReference type="ARBA" id="ARBA00022741"/>
    </source>
</evidence>
<evidence type="ECO:0000313" key="11">
    <source>
        <dbReference type="Proteomes" id="UP000826725"/>
    </source>
</evidence>
<dbReference type="FunFam" id="3.40.1160.10:FF:000018">
    <property type="entry name" value="Glutamate 5-kinase"/>
    <property type="match status" value="1"/>
</dbReference>
<keyword evidence="1 8" id="KW-0963">Cytoplasm</keyword>
<dbReference type="RefSeq" id="WP_228856943.1">
    <property type="nucleotide sequence ID" value="NZ_AP024086.1"/>
</dbReference>
<dbReference type="CDD" id="cd21157">
    <property type="entry name" value="PUA_G5K"/>
    <property type="match status" value="1"/>
</dbReference>
<dbReference type="Proteomes" id="UP000826725">
    <property type="component" value="Chromosome"/>
</dbReference>
<comment type="pathway">
    <text evidence="8">Amino-acid biosynthesis; L-proline biosynthesis; L-glutamate 5-semialdehyde from L-glutamate: step 1/2.</text>
</comment>
<gene>
    <name evidence="8 10" type="primary">proB</name>
    <name evidence="10" type="ORF">DGMP_15500</name>
</gene>
<dbReference type="PANTHER" id="PTHR43654">
    <property type="entry name" value="GLUTAMATE 5-KINASE"/>
    <property type="match status" value="1"/>
</dbReference>
<dbReference type="GO" id="GO:0004349">
    <property type="term" value="F:glutamate 5-kinase activity"/>
    <property type="evidence" value="ECO:0007669"/>
    <property type="project" value="UniProtKB-UniRule"/>
</dbReference>
<dbReference type="UniPathway" id="UPA00098">
    <property type="reaction ID" value="UER00359"/>
</dbReference>
<dbReference type="GO" id="GO:0055129">
    <property type="term" value="P:L-proline biosynthetic process"/>
    <property type="evidence" value="ECO:0007669"/>
    <property type="project" value="UniProtKB-UniRule"/>
</dbReference>
<feature type="binding site" evidence="8">
    <location>
        <begin position="216"/>
        <end position="217"/>
    </location>
    <ligand>
        <name>ATP</name>
        <dbReference type="ChEBI" id="CHEBI:30616"/>
    </ligand>
</feature>
<evidence type="ECO:0000256" key="8">
    <source>
        <dbReference type="HAMAP-Rule" id="MF_00456"/>
    </source>
</evidence>
<keyword evidence="11" id="KW-1185">Reference proteome</keyword>
<dbReference type="EMBL" id="AP024086">
    <property type="protein sequence ID" value="BCL60857.1"/>
    <property type="molecule type" value="Genomic_DNA"/>
</dbReference>
<keyword evidence="5 8" id="KW-0547">Nucleotide-binding</keyword>
<evidence type="ECO:0000256" key="3">
    <source>
        <dbReference type="ARBA" id="ARBA00022650"/>
    </source>
</evidence>
<evidence type="ECO:0000256" key="4">
    <source>
        <dbReference type="ARBA" id="ARBA00022679"/>
    </source>
</evidence>
<sequence>MKNQIDREEGLYFRQTLFDKARRVVVKVGSAILTAEDGMDYDVIQNLAREISFLHNSGREVILVTSGAVAAGRKKLDFSDKPAWSDQAVRSQKTDEKATGVKQPTTTRFSDKNLSIKEKQALAAIGQSCLMHLYDEAFDNHDKKIAQILLTHSDLSSRSRYLNVRNTILTLFKLGVIPVVNENDTVSTEELKFSDNDNLGALVANLIEADMFICLTDVDALYDADPQQDSTAKPVYTVSEITPEIEAMAGNSKSALGTGGMQSKINAVKMVAAGGGSSFIGPGKKRDILQHLFSGEMVGTFFLPQQEKMQSRKRWIAYVLKPKGTLVLDKGACAAVSENGKSLLPSGVIGLVGEFEIGDSVVCVDEDGTKIAVGLVNYASGDLFRIKGLRTDKIEQVLGYKDVDEIMHRDNLVVL</sequence>
<evidence type="ECO:0000256" key="6">
    <source>
        <dbReference type="ARBA" id="ARBA00022777"/>
    </source>
</evidence>
<keyword evidence="7 8" id="KW-0067">ATP-binding</keyword>
<dbReference type="Pfam" id="PF01472">
    <property type="entry name" value="PUA"/>
    <property type="match status" value="1"/>
</dbReference>
<dbReference type="Pfam" id="PF00696">
    <property type="entry name" value="AA_kinase"/>
    <property type="match status" value="1"/>
</dbReference>
<feature type="binding site" evidence="8">
    <location>
        <position position="184"/>
    </location>
    <ligand>
        <name>substrate</name>
    </ligand>
</feature>
<dbReference type="CDD" id="cd04242">
    <property type="entry name" value="AAK_G5K_ProB"/>
    <property type="match status" value="1"/>
</dbReference>
<comment type="similarity">
    <text evidence="8">Belongs to the glutamate 5-kinase family.</text>
</comment>
<feature type="binding site" evidence="8">
    <location>
        <position position="66"/>
    </location>
    <ligand>
        <name>substrate</name>
    </ligand>
</feature>
<keyword evidence="2 8" id="KW-0028">Amino-acid biosynthesis</keyword>
<reference evidence="10" key="1">
    <citation type="submission" date="2020-09" db="EMBL/GenBank/DDBJ databases">
        <title>Desulfogranum mesoprofundum gen. nov., sp. nov., a novel mesophilic, sulfate-reducing chemolithoautotroph isolated from a deep-sea hydrothermal vent chimney in the Suiyo Seamount.</title>
        <authorList>
            <person name="Hashimoto Y."/>
            <person name="Nakagawa S."/>
        </authorList>
    </citation>
    <scope>NUCLEOTIDE SEQUENCE</scope>
    <source>
        <strain evidence="10">KT2</strain>
    </source>
</reference>
<dbReference type="PROSITE" id="PS50890">
    <property type="entry name" value="PUA"/>
    <property type="match status" value="1"/>
</dbReference>
<proteinExistence type="inferred from homology"/>
<comment type="catalytic activity">
    <reaction evidence="8">
        <text>L-glutamate + ATP = L-glutamyl 5-phosphate + ADP</text>
        <dbReference type="Rhea" id="RHEA:14877"/>
        <dbReference type="ChEBI" id="CHEBI:29985"/>
        <dbReference type="ChEBI" id="CHEBI:30616"/>
        <dbReference type="ChEBI" id="CHEBI:58274"/>
        <dbReference type="ChEBI" id="CHEBI:456216"/>
        <dbReference type="EC" id="2.7.2.11"/>
    </reaction>
</comment>
<dbReference type="InterPro" id="IPR011529">
    <property type="entry name" value="Glu_5kinase"/>
</dbReference>
<feature type="binding site" evidence="8">
    <location>
        <position position="27"/>
    </location>
    <ligand>
        <name>ATP</name>
        <dbReference type="ChEBI" id="CHEBI:30616"/>
    </ligand>
</feature>
<evidence type="ECO:0000313" key="10">
    <source>
        <dbReference type="EMBL" id="BCL60857.1"/>
    </source>
</evidence>
<dbReference type="InterPro" id="IPR041739">
    <property type="entry name" value="G5K_ProB"/>
</dbReference>
<organism evidence="10 11">
    <name type="scientific">Desulfomarina profundi</name>
    <dbReference type="NCBI Taxonomy" id="2772557"/>
    <lineage>
        <taxon>Bacteria</taxon>
        <taxon>Pseudomonadati</taxon>
        <taxon>Thermodesulfobacteriota</taxon>
        <taxon>Desulfobulbia</taxon>
        <taxon>Desulfobulbales</taxon>
        <taxon>Desulfobulbaceae</taxon>
        <taxon>Desulfomarina</taxon>
    </lineage>
</organism>
<dbReference type="GO" id="GO:0005829">
    <property type="term" value="C:cytosol"/>
    <property type="evidence" value="ECO:0007669"/>
    <property type="project" value="TreeGrafter"/>
</dbReference>
<feature type="binding site" evidence="8">
    <location>
        <position position="196"/>
    </location>
    <ligand>
        <name>substrate</name>
    </ligand>
</feature>
<protein>
    <recommendedName>
        <fullName evidence="8">Glutamate 5-kinase</fullName>
        <ecNumber evidence="8">2.7.2.11</ecNumber>
    </recommendedName>
    <alternativeName>
        <fullName evidence="8">Gamma-glutamyl kinase</fullName>
        <shortName evidence="8">GK</shortName>
    </alternativeName>
</protein>
<evidence type="ECO:0000256" key="7">
    <source>
        <dbReference type="ARBA" id="ARBA00022840"/>
    </source>
</evidence>
<dbReference type="NCBIfam" id="TIGR01027">
    <property type="entry name" value="proB"/>
    <property type="match status" value="1"/>
</dbReference>
<dbReference type="InterPro" id="IPR005715">
    <property type="entry name" value="Glu_5kinase/COase_Synthase"/>
</dbReference>
<keyword evidence="4 8" id="KW-0808">Transferase</keyword>
<dbReference type="SMART" id="SM00359">
    <property type="entry name" value="PUA"/>
    <property type="match status" value="1"/>
</dbReference>
<keyword evidence="3 8" id="KW-0641">Proline biosynthesis</keyword>
<feature type="domain" description="PUA" evidence="9">
    <location>
        <begin position="324"/>
        <end position="407"/>
    </location>
</feature>
<dbReference type="HAMAP" id="MF_00456">
    <property type="entry name" value="ProB"/>
    <property type="match status" value="1"/>
</dbReference>
<dbReference type="InterPro" id="IPR001048">
    <property type="entry name" value="Asp/Glu/Uridylate_kinase"/>
</dbReference>
<comment type="function">
    <text evidence="8">Catalyzes the transfer of a phosphate group to glutamate to form L-glutamate 5-phosphate.</text>
</comment>
<dbReference type="EC" id="2.7.2.11" evidence="8"/>
<comment type="subcellular location">
    <subcellularLocation>
        <location evidence="8">Cytoplasm</location>
    </subcellularLocation>
</comment>
<dbReference type="InterPro" id="IPR002478">
    <property type="entry name" value="PUA"/>
</dbReference>
<dbReference type="GO" id="GO:0003723">
    <property type="term" value="F:RNA binding"/>
    <property type="evidence" value="ECO:0007669"/>
    <property type="project" value="InterPro"/>
</dbReference>
<evidence type="ECO:0000259" key="9">
    <source>
        <dbReference type="SMART" id="SM00359"/>
    </source>
</evidence>
<dbReference type="PANTHER" id="PTHR43654:SF1">
    <property type="entry name" value="ISOPENTENYL PHOSPHATE KINASE"/>
    <property type="match status" value="1"/>
</dbReference>
<evidence type="ECO:0000256" key="2">
    <source>
        <dbReference type="ARBA" id="ARBA00022605"/>
    </source>
</evidence>
<dbReference type="PIRSF" id="PIRSF000729">
    <property type="entry name" value="GK"/>
    <property type="match status" value="1"/>
</dbReference>
<evidence type="ECO:0000256" key="1">
    <source>
        <dbReference type="ARBA" id="ARBA00022490"/>
    </source>
</evidence>
<keyword evidence="6 8" id="KW-0418">Kinase</keyword>
<dbReference type="AlphaFoldDB" id="A0A8D5FVV7"/>
<dbReference type="GO" id="GO:0005524">
    <property type="term" value="F:ATP binding"/>
    <property type="evidence" value="ECO:0007669"/>
    <property type="project" value="UniProtKB-KW"/>
</dbReference>
<name>A0A8D5FVV7_9BACT</name>
<dbReference type="KEGG" id="dbk:DGMP_15500"/>
<feature type="binding site" evidence="8">
    <location>
        <begin position="258"/>
        <end position="264"/>
    </location>
    <ligand>
        <name>ATP</name>
        <dbReference type="ChEBI" id="CHEBI:30616"/>
    </ligand>
</feature>
<accession>A0A8D5FVV7</accession>